<feature type="compositionally biased region" description="Polar residues" evidence="1">
    <location>
        <begin position="208"/>
        <end position="218"/>
    </location>
</feature>
<keyword evidence="3" id="KW-1185">Reference proteome</keyword>
<evidence type="ECO:0000313" key="3">
    <source>
        <dbReference type="Proteomes" id="UP001195483"/>
    </source>
</evidence>
<reference evidence="2" key="2">
    <citation type="journal article" date="2021" name="Genome Biol. Evol.">
        <title>Developing a high-quality reference genome for a parasitic bivalve with doubly uniparental inheritance (Bivalvia: Unionida).</title>
        <authorList>
            <person name="Smith C.H."/>
        </authorList>
    </citation>
    <scope>NUCLEOTIDE SEQUENCE</scope>
    <source>
        <strain evidence="2">CHS0354</strain>
        <tissue evidence="2">Mantle</tissue>
    </source>
</reference>
<proteinExistence type="predicted"/>
<evidence type="ECO:0000313" key="2">
    <source>
        <dbReference type="EMBL" id="KAK3602976.1"/>
    </source>
</evidence>
<feature type="region of interest" description="Disordered" evidence="1">
    <location>
        <begin position="197"/>
        <end position="218"/>
    </location>
</feature>
<dbReference type="AlphaFoldDB" id="A0AAE0T3C9"/>
<dbReference type="EMBL" id="JAEAOA010001032">
    <property type="protein sequence ID" value="KAK3602976.1"/>
    <property type="molecule type" value="Genomic_DNA"/>
</dbReference>
<name>A0AAE0T3C9_9BIVA</name>
<evidence type="ECO:0000256" key="1">
    <source>
        <dbReference type="SAM" id="MobiDB-lite"/>
    </source>
</evidence>
<reference evidence="2" key="3">
    <citation type="submission" date="2023-05" db="EMBL/GenBank/DDBJ databases">
        <authorList>
            <person name="Smith C.H."/>
        </authorList>
    </citation>
    <scope>NUCLEOTIDE SEQUENCE</scope>
    <source>
        <strain evidence="2">CHS0354</strain>
        <tissue evidence="2">Mantle</tissue>
    </source>
</reference>
<accession>A0AAE0T3C9</accession>
<gene>
    <name evidence="2" type="ORF">CHS0354_016787</name>
</gene>
<reference evidence="2" key="1">
    <citation type="journal article" date="2021" name="Genome Biol. Evol.">
        <title>A High-Quality Reference Genome for a Parasitic Bivalve with Doubly Uniparental Inheritance (Bivalvia: Unionida).</title>
        <authorList>
            <person name="Smith C.H."/>
        </authorList>
    </citation>
    <scope>NUCLEOTIDE SEQUENCE</scope>
    <source>
        <strain evidence="2">CHS0354</strain>
    </source>
</reference>
<feature type="region of interest" description="Disordered" evidence="1">
    <location>
        <begin position="1"/>
        <end position="20"/>
    </location>
</feature>
<comment type="caution">
    <text evidence="2">The sequence shown here is derived from an EMBL/GenBank/DDBJ whole genome shotgun (WGS) entry which is preliminary data.</text>
</comment>
<protein>
    <submittedName>
        <fullName evidence="2">Uncharacterized protein</fullName>
    </submittedName>
</protein>
<sequence>MDRTNKQGGSVDGHLPVTTRHRNVSVVSSRRAPVRPRWGEDQLYTQNRNDNLTCLRNNFDSCHEIRMDQRTMAKEPYRHMIPKPMSIDIVHMSRKGNRNARRYSTERVSNCQVFPILDAYRKTKEDQYVLSEKTRSAIEQINNKRYCVTSHATMFGDIDGESNILSPITYHRGKQGFGFIQKAENYNLPEIKHTNINHASDNEKTPEQHTGYSDSSIGTAGDVSRNILKSKENRNNAKFATSSEYVQLHPRSLIGAETLQMAPRPDEMCKEKGAFDQEEKYRHLLNNGWNRALSMKSNFEKEINVNQMEDKNTSRQNKLDFKCNSVHSTHNNGNLYVNSDKIVNRNYSSGEDGRLPKLNERNCGSVCNGPILKCNICQQICCKDERGGLRCPKCHLQESNHALTHLNCLNQKSFSGTDFIPGTYPKVSLSTNSYSCNDDNNSLFSTQGQGPGYNRGYSSDSTYTVDNVDHCRYQHLDQSDEGIKLYGYHRNKKHHECTVLAHSSKAVMDSSKAIKCDNRHERPCSGVAALSKVHDSNTICSWSDNINAIPTDNDKINISKKVQTVPKKTVCFSHDLVNGKPKRIDTKDSIDKMPSQRGDFEVEDTVELPNYRPRILAPPFSKTEAHTRYRMPYNLHRLRISHNYFLT</sequence>
<organism evidence="2 3">
    <name type="scientific">Potamilus streckersoni</name>
    <dbReference type="NCBI Taxonomy" id="2493646"/>
    <lineage>
        <taxon>Eukaryota</taxon>
        <taxon>Metazoa</taxon>
        <taxon>Spiralia</taxon>
        <taxon>Lophotrochozoa</taxon>
        <taxon>Mollusca</taxon>
        <taxon>Bivalvia</taxon>
        <taxon>Autobranchia</taxon>
        <taxon>Heteroconchia</taxon>
        <taxon>Palaeoheterodonta</taxon>
        <taxon>Unionida</taxon>
        <taxon>Unionoidea</taxon>
        <taxon>Unionidae</taxon>
        <taxon>Ambleminae</taxon>
        <taxon>Lampsilini</taxon>
        <taxon>Potamilus</taxon>
    </lineage>
</organism>
<dbReference type="Proteomes" id="UP001195483">
    <property type="component" value="Unassembled WGS sequence"/>
</dbReference>